<feature type="transmembrane region" description="Helical" evidence="1">
    <location>
        <begin position="84"/>
        <end position="105"/>
    </location>
</feature>
<protein>
    <recommendedName>
        <fullName evidence="2">J domain-containing protein</fullName>
    </recommendedName>
</protein>
<dbReference type="PROSITE" id="PS50076">
    <property type="entry name" value="DNAJ_2"/>
    <property type="match status" value="1"/>
</dbReference>
<proteinExistence type="predicted"/>
<keyword evidence="1" id="KW-1133">Transmembrane helix</keyword>
<dbReference type="Proteomes" id="UP000176445">
    <property type="component" value="Unassembled WGS sequence"/>
</dbReference>
<dbReference type="EMBL" id="MFKW01000052">
    <property type="protein sequence ID" value="OGG50390.1"/>
    <property type="molecule type" value="Genomic_DNA"/>
</dbReference>
<keyword evidence="1" id="KW-0812">Transmembrane</keyword>
<name>A0A1F6CMX3_9BACT</name>
<dbReference type="InterPro" id="IPR001623">
    <property type="entry name" value="DnaJ_domain"/>
</dbReference>
<evidence type="ECO:0000313" key="4">
    <source>
        <dbReference type="Proteomes" id="UP000176445"/>
    </source>
</evidence>
<dbReference type="Pfam" id="PF00226">
    <property type="entry name" value="DnaJ"/>
    <property type="match status" value="1"/>
</dbReference>
<feature type="domain" description="J" evidence="2">
    <location>
        <begin position="5"/>
        <end position="62"/>
    </location>
</feature>
<evidence type="ECO:0000256" key="1">
    <source>
        <dbReference type="SAM" id="Phobius"/>
    </source>
</evidence>
<reference evidence="3 4" key="1">
    <citation type="journal article" date="2016" name="Nat. Commun.">
        <title>Thousands of microbial genomes shed light on interconnected biogeochemical processes in an aquifer system.</title>
        <authorList>
            <person name="Anantharaman K."/>
            <person name="Brown C.T."/>
            <person name="Hug L.A."/>
            <person name="Sharon I."/>
            <person name="Castelle C.J."/>
            <person name="Probst A.J."/>
            <person name="Thomas B.C."/>
            <person name="Singh A."/>
            <person name="Wilkins M.J."/>
            <person name="Karaoz U."/>
            <person name="Brodie E.L."/>
            <person name="Williams K.H."/>
            <person name="Hubbard S.S."/>
            <person name="Banfield J.F."/>
        </authorList>
    </citation>
    <scope>NUCLEOTIDE SEQUENCE [LARGE SCALE GENOMIC DNA]</scope>
</reference>
<sequence>MNNKNYYEILGVKEDATTEEIQQEFEQRFLNAKIMTDEPDQLLEACNILSSPDERAVYDETRLLERKARLEAHLQSIKTKEPRLPAWVGYVTLALFVGIPVFYFWSAYRAETPLHSSSPCKDTQKIVTIHNREVTSVEEYDNCSEQYFLQ</sequence>
<keyword evidence="1" id="KW-0472">Membrane</keyword>
<comment type="caution">
    <text evidence="3">The sequence shown here is derived from an EMBL/GenBank/DDBJ whole genome shotgun (WGS) entry which is preliminary data.</text>
</comment>
<dbReference type="SUPFAM" id="SSF46565">
    <property type="entry name" value="Chaperone J-domain"/>
    <property type="match status" value="1"/>
</dbReference>
<organism evidence="3 4">
    <name type="scientific">Candidatus Kaiserbacteria bacterium RIFCSPHIGHO2_01_FULL_54_36b</name>
    <dbReference type="NCBI Taxonomy" id="1798483"/>
    <lineage>
        <taxon>Bacteria</taxon>
        <taxon>Candidatus Kaiseribacteriota</taxon>
    </lineage>
</organism>
<gene>
    <name evidence="3" type="ORF">A2704_05640</name>
</gene>
<evidence type="ECO:0000313" key="3">
    <source>
        <dbReference type="EMBL" id="OGG50390.1"/>
    </source>
</evidence>
<accession>A0A1F6CMX3</accession>
<dbReference type="AlphaFoldDB" id="A0A1F6CMX3"/>
<evidence type="ECO:0000259" key="2">
    <source>
        <dbReference type="PROSITE" id="PS50076"/>
    </source>
</evidence>
<dbReference type="InterPro" id="IPR036869">
    <property type="entry name" value="J_dom_sf"/>
</dbReference>
<dbReference type="Gene3D" id="1.10.287.110">
    <property type="entry name" value="DnaJ domain"/>
    <property type="match status" value="1"/>
</dbReference>